<keyword evidence="3 9" id="KW-0812">Transmembrane</keyword>
<evidence type="ECO:0000256" key="2">
    <source>
        <dbReference type="ARBA" id="ARBA00022448"/>
    </source>
</evidence>
<evidence type="ECO:0000256" key="7">
    <source>
        <dbReference type="ARBA" id="ARBA00023286"/>
    </source>
</evidence>
<evidence type="ECO:0000256" key="3">
    <source>
        <dbReference type="ARBA" id="ARBA00022692"/>
    </source>
</evidence>
<dbReference type="OrthoDB" id="421226at2759"/>
<dbReference type="InParanoid" id="B3S1X3"/>
<keyword evidence="4 9" id="KW-1133">Transmembrane helix</keyword>
<keyword evidence="7" id="KW-1071">Ligand-gated ion channel</keyword>
<dbReference type="Pfam" id="PF00027">
    <property type="entry name" value="cNMP_binding"/>
    <property type="match status" value="1"/>
</dbReference>
<dbReference type="InterPro" id="IPR018490">
    <property type="entry name" value="cNMP-bd_dom_sf"/>
</dbReference>
<dbReference type="InterPro" id="IPR018488">
    <property type="entry name" value="cNMP-bd_CS"/>
</dbReference>
<dbReference type="InterPro" id="IPR050866">
    <property type="entry name" value="CNG_cation_channel"/>
</dbReference>
<dbReference type="FunCoup" id="B3S1X3">
    <property type="interactions" value="118"/>
</dbReference>
<accession>B3S1X3</accession>
<name>B3S1X3_TRIAD</name>
<dbReference type="STRING" id="10228.B3S1X3"/>
<dbReference type="FunFam" id="1.10.287.630:FF:000001">
    <property type="entry name" value="Cyclic nucleotide-gated channel alpha 3"/>
    <property type="match status" value="1"/>
</dbReference>
<evidence type="ECO:0000256" key="6">
    <source>
        <dbReference type="ARBA" id="ARBA00023136"/>
    </source>
</evidence>
<dbReference type="HOGENOM" id="CLU_005746_12_2_1"/>
<dbReference type="Gene3D" id="2.60.120.10">
    <property type="entry name" value="Jelly Rolls"/>
    <property type="match status" value="1"/>
</dbReference>
<evidence type="ECO:0000259" key="10">
    <source>
        <dbReference type="PROSITE" id="PS50042"/>
    </source>
</evidence>
<dbReference type="KEGG" id="tad:TRIADDRAFT_13081"/>
<dbReference type="Gene3D" id="1.10.287.630">
    <property type="entry name" value="Helix hairpin bin"/>
    <property type="match status" value="1"/>
</dbReference>
<dbReference type="SMART" id="SM00100">
    <property type="entry name" value="cNMP"/>
    <property type="match status" value="1"/>
</dbReference>
<reference evidence="11 12" key="1">
    <citation type="journal article" date="2008" name="Nature">
        <title>The Trichoplax genome and the nature of placozoans.</title>
        <authorList>
            <person name="Srivastava M."/>
            <person name="Begovic E."/>
            <person name="Chapman J."/>
            <person name="Putnam N.H."/>
            <person name="Hellsten U."/>
            <person name="Kawashima T."/>
            <person name="Kuo A."/>
            <person name="Mitros T."/>
            <person name="Salamov A."/>
            <person name="Carpenter M.L."/>
            <person name="Signorovitch A.Y."/>
            <person name="Moreno M.A."/>
            <person name="Kamm K."/>
            <person name="Grimwood J."/>
            <person name="Schmutz J."/>
            <person name="Shapiro H."/>
            <person name="Grigoriev I.V."/>
            <person name="Buss L.W."/>
            <person name="Schierwater B."/>
            <person name="Dellaporta S.L."/>
            <person name="Rokhsar D.S."/>
        </authorList>
    </citation>
    <scope>NUCLEOTIDE SEQUENCE [LARGE SCALE GENOMIC DNA]</scope>
    <source>
        <strain evidence="11 12">Grell-BS-1999</strain>
    </source>
</reference>
<keyword evidence="2" id="KW-0813">Transport</keyword>
<sequence>QNETPILWGFLDYSTDLIYIADIYLSTRTGYLSHGIVVTDRHKLRQHYFRSGRVVMDVICLLPFDFFYYNVTQMFPIIRIGRLLKYYRTNDFYRLIQSRTYRPNFWRILNLIHTLFILIQWFAAIYYMISGYIGFGSDGWVYPEPVGINGNLSVKYLKSVYWATLTLTTIGEIPSPVTQIEYLFTLLSYFCGLFIFASIVGLLGNVIAKRNARRSQFDQLLDDAKEYMSKRNVSSNLQTRVQRWFDYSWERGQLNGIGEARAISMLPTKLKTELALHVHLETLKKVTLFQNCEREFLHDLVLKMKHHIYTPMDLVCQLGEIAREMYIISNGKLEVLSESGAVIATLKEGDFFGEIGVLSLSEAANRRTANVRSIGFSELFVLLKDDVLEAMEDYPKAKVSLQ</sequence>
<evidence type="ECO:0000256" key="5">
    <source>
        <dbReference type="ARBA" id="ARBA00023065"/>
    </source>
</evidence>
<dbReference type="PhylomeDB" id="B3S1X3"/>
<keyword evidence="6 9" id="KW-0472">Membrane</keyword>
<gene>
    <name evidence="11" type="ORF">TRIADDRAFT_13081</name>
</gene>
<dbReference type="eggNOG" id="KOG0500">
    <property type="taxonomic scope" value="Eukaryota"/>
</dbReference>
<dbReference type="GO" id="GO:0005221">
    <property type="term" value="F:intracellularly cyclic nucleotide-activated monoatomic cation channel activity"/>
    <property type="evidence" value="ECO:0007669"/>
    <property type="project" value="InterPro"/>
</dbReference>
<dbReference type="CDD" id="cd00038">
    <property type="entry name" value="CAP_ED"/>
    <property type="match status" value="1"/>
</dbReference>
<dbReference type="Pfam" id="PF00520">
    <property type="entry name" value="Ion_trans"/>
    <property type="match status" value="1"/>
</dbReference>
<evidence type="ECO:0000256" key="8">
    <source>
        <dbReference type="ARBA" id="ARBA00023303"/>
    </source>
</evidence>
<organism evidence="11 12">
    <name type="scientific">Trichoplax adhaerens</name>
    <name type="common">Trichoplax reptans</name>
    <dbReference type="NCBI Taxonomy" id="10228"/>
    <lineage>
        <taxon>Eukaryota</taxon>
        <taxon>Metazoa</taxon>
        <taxon>Placozoa</taxon>
        <taxon>Uniplacotomia</taxon>
        <taxon>Trichoplacea</taxon>
        <taxon>Trichoplacidae</taxon>
        <taxon>Trichoplax</taxon>
    </lineage>
</organism>
<evidence type="ECO:0000313" key="12">
    <source>
        <dbReference type="Proteomes" id="UP000009022"/>
    </source>
</evidence>
<comment type="subcellular location">
    <subcellularLocation>
        <location evidence="1">Membrane</location>
        <topology evidence="1">Multi-pass membrane protein</topology>
    </subcellularLocation>
</comment>
<dbReference type="PROSITE" id="PS00889">
    <property type="entry name" value="CNMP_BINDING_2"/>
    <property type="match status" value="1"/>
</dbReference>
<dbReference type="InterPro" id="IPR000595">
    <property type="entry name" value="cNMP-bd_dom"/>
</dbReference>
<keyword evidence="5" id="KW-0406">Ion transport</keyword>
<evidence type="ECO:0000313" key="11">
    <source>
        <dbReference type="EMBL" id="EDV23581.1"/>
    </source>
</evidence>
<keyword evidence="12" id="KW-1185">Reference proteome</keyword>
<dbReference type="InterPro" id="IPR014710">
    <property type="entry name" value="RmlC-like_jellyroll"/>
</dbReference>
<dbReference type="PROSITE" id="PS50042">
    <property type="entry name" value="CNMP_BINDING_3"/>
    <property type="match status" value="1"/>
</dbReference>
<feature type="non-terminal residue" evidence="11">
    <location>
        <position position="402"/>
    </location>
</feature>
<dbReference type="EMBL" id="DS985247">
    <property type="protein sequence ID" value="EDV23581.1"/>
    <property type="molecule type" value="Genomic_DNA"/>
</dbReference>
<dbReference type="PROSITE" id="PS00888">
    <property type="entry name" value="CNMP_BINDING_1"/>
    <property type="match status" value="1"/>
</dbReference>
<dbReference type="GeneID" id="6755390"/>
<feature type="domain" description="Cyclic nucleotide-binding" evidence="10">
    <location>
        <begin position="288"/>
        <end position="391"/>
    </location>
</feature>
<dbReference type="Proteomes" id="UP000009022">
    <property type="component" value="Unassembled WGS sequence"/>
</dbReference>
<keyword evidence="8" id="KW-0407">Ion channel</keyword>
<dbReference type="SUPFAM" id="SSF51206">
    <property type="entry name" value="cAMP-binding domain-like"/>
    <property type="match status" value="1"/>
</dbReference>
<dbReference type="RefSeq" id="XP_002114491.1">
    <property type="nucleotide sequence ID" value="XM_002114455.1"/>
</dbReference>
<proteinExistence type="predicted"/>
<dbReference type="PANTHER" id="PTHR45638">
    <property type="entry name" value="CYCLIC NUCLEOTIDE-GATED CATION CHANNEL SUBUNIT A"/>
    <property type="match status" value="1"/>
</dbReference>
<dbReference type="CTD" id="6755390"/>
<protein>
    <recommendedName>
        <fullName evidence="10">Cyclic nucleotide-binding domain-containing protein</fullName>
    </recommendedName>
</protein>
<feature type="transmembrane region" description="Helical" evidence="9">
    <location>
        <begin position="105"/>
        <end position="129"/>
    </location>
</feature>
<dbReference type="InterPro" id="IPR005821">
    <property type="entry name" value="Ion_trans_dom"/>
</dbReference>
<dbReference type="Gene3D" id="1.10.287.70">
    <property type="match status" value="1"/>
</dbReference>
<feature type="non-terminal residue" evidence="11">
    <location>
        <position position="1"/>
    </location>
</feature>
<dbReference type="SUPFAM" id="SSF81324">
    <property type="entry name" value="Voltage-gated potassium channels"/>
    <property type="match status" value="1"/>
</dbReference>
<evidence type="ECO:0000256" key="4">
    <source>
        <dbReference type="ARBA" id="ARBA00022989"/>
    </source>
</evidence>
<dbReference type="OMA" id="LWMASHY"/>
<evidence type="ECO:0000256" key="1">
    <source>
        <dbReference type="ARBA" id="ARBA00004141"/>
    </source>
</evidence>
<dbReference type="PANTHER" id="PTHR45638:SF7">
    <property type="entry name" value="CYCLIC NUCLEOTIDE-GATED ION CHANNEL-LIKE, ISOFORM E"/>
    <property type="match status" value="1"/>
</dbReference>
<dbReference type="GO" id="GO:0016020">
    <property type="term" value="C:membrane"/>
    <property type="evidence" value="ECO:0007669"/>
    <property type="project" value="UniProtKB-SubCell"/>
</dbReference>
<evidence type="ECO:0000256" key="9">
    <source>
        <dbReference type="SAM" id="Phobius"/>
    </source>
</evidence>
<feature type="transmembrane region" description="Helical" evidence="9">
    <location>
        <begin position="186"/>
        <end position="208"/>
    </location>
</feature>
<dbReference type="AlphaFoldDB" id="B3S1X3"/>